<organism evidence="1">
    <name type="scientific">marine metagenome</name>
    <dbReference type="NCBI Taxonomy" id="408172"/>
    <lineage>
        <taxon>unclassified sequences</taxon>
        <taxon>metagenomes</taxon>
        <taxon>ecological metagenomes</taxon>
    </lineage>
</organism>
<proteinExistence type="predicted"/>
<reference evidence="1" key="1">
    <citation type="submission" date="2018-05" db="EMBL/GenBank/DDBJ databases">
        <authorList>
            <person name="Lanie J.A."/>
            <person name="Ng W.-L."/>
            <person name="Kazmierczak K.M."/>
            <person name="Andrzejewski T.M."/>
            <person name="Davidsen T.M."/>
            <person name="Wayne K.J."/>
            <person name="Tettelin H."/>
            <person name="Glass J.I."/>
            <person name="Rusch D."/>
            <person name="Podicherti R."/>
            <person name="Tsui H.-C.T."/>
            <person name="Winkler M.E."/>
        </authorList>
    </citation>
    <scope>NUCLEOTIDE SEQUENCE</scope>
</reference>
<accession>A0A381RXG3</accession>
<dbReference type="AlphaFoldDB" id="A0A381RXG3"/>
<evidence type="ECO:0000313" key="1">
    <source>
        <dbReference type="EMBL" id="SUZ96532.1"/>
    </source>
</evidence>
<protein>
    <submittedName>
        <fullName evidence="1">Uncharacterized protein</fullName>
    </submittedName>
</protein>
<name>A0A381RXG3_9ZZZZ</name>
<gene>
    <name evidence="1" type="ORF">METZ01_LOCUS49386</name>
</gene>
<sequence>MPGKYLAVIDDPGCTNWLGVDEKINQEAEDEAL</sequence>
<dbReference type="EMBL" id="UINC01002424">
    <property type="protein sequence ID" value="SUZ96532.1"/>
    <property type="molecule type" value="Genomic_DNA"/>
</dbReference>